<evidence type="ECO:0000313" key="2">
    <source>
        <dbReference type="EMBL" id="MBB5434493.1"/>
    </source>
</evidence>
<protein>
    <submittedName>
        <fullName evidence="2">GNAT superfamily N-acetyltransferase</fullName>
    </submittedName>
</protein>
<dbReference type="PANTHER" id="PTHR42791:SF1">
    <property type="entry name" value="N-ACETYLTRANSFERASE DOMAIN-CONTAINING PROTEIN"/>
    <property type="match status" value="1"/>
</dbReference>
<dbReference type="Gene3D" id="3.40.630.30">
    <property type="match status" value="1"/>
</dbReference>
<name>A0A7W8QRE3_9ACTN</name>
<dbReference type="EMBL" id="JACHDB010000001">
    <property type="protein sequence ID" value="MBB5434493.1"/>
    <property type="molecule type" value="Genomic_DNA"/>
</dbReference>
<evidence type="ECO:0000313" key="3">
    <source>
        <dbReference type="Proteomes" id="UP000572635"/>
    </source>
</evidence>
<dbReference type="InterPro" id="IPR052523">
    <property type="entry name" value="Trichothecene_AcTrans"/>
</dbReference>
<comment type="caution">
    <text evidence="2">The sequence shown here is derived from an EMBL/GenBank/DDBJ whole genome shotgun (WGS) entry which is preliminary data.</text>
</comment>
<dbReference type="GO" id="GO:0016747">
    <property type="term" value="F:acyltransferase activity, transferring groups other than amino-acyl groups"/>
    <property type="evidence" value="ECO:0007669"/>
    <property type="project" value="InterPro"/>
</dbReference>
<dbReference type="Pfam" id="PF13508">
    <property type="entry name" value="Acetyltransf_7"/>
    <property type="match status" value="1"/>
</dbReference>
<dbReference type="AlphaFoldDB" id="A0A7W8QRE3"/>
<dbReference type="CDD" id="cd04301">
    <property type="entry name" value="NAT_SF"/>
    <property type="match status" value="1"/>
</dbReference>
<accession>A0A7W8QRE3</accession>
<reference evidence="2 3" key="1">
    <citation type="submission" date="2020-08" db="EMBL/GenBank/DDBJ databases">
        <title>Sequencing the genomes of 1000 actinobacteria strains.</title>
        <authorList>
            <person name="Klenk H.-P."/>
        </authorList>
    </citation>
    <scope>NUCLEOTIDE SEQUENCE [LARGE SCALE GENOMIC DNA]</scope>
    <source>
        <strain evidence="2 3">DSM 44551</strain>
    </source>
</reference>
<evidence type="ECO:0000259" key="1">
    <source>
        <dbReference type="PROSITE" id="PS51186"/>
    </source>
</evidence>
<dbReference type="PROSITE" id="PS51186">
    <property type="entry name" value="GNAT"/>
    <property type="match status" value="1"/>
</dbReference>
<dbReference type="SUPFAM" id="SSF55729">
    <property type="entry name" value="Acyl-CoA N-acyltransferases (Nat)"/>
    <property type="match status" value="1"/>
</dbReference>
<feature type="domain" description="N-acetyltransferase" evidence="1">
    <location>
        <begin position="57"/>
        <end position="192"/>
    </location>
</feature>
<keyword evidence="2" id="KW-0808">Transferase</keyword>
<keyword evidence="3" id="KW-1185">Reference proteome</keyword>
<gene>
    <name evidence="2" type="ORF">HDA36_004577</name>
</gene>
<proteinExistence type="predicted"/>
<organism evidence="2 3">
    <name type="scientific">Nocardiopsis composta</name>
    <dbReference type="NCBI Taxonomy" id="157465"/>
    <lineage>
        <taxon>Bacteria</taxon>
        <taxon>Bacillati</taxon>
        <taxon>Actinomycetota</taxon>
        <taxon>Actinomycetes</taxon>
        <taxon>Streptosporangiales</taxon>
        <taxon>Nocardiopsidaceae</taxon>
        <taxon>Nocardiopsis</taxon>
    </lineage>
</organism>
<dbReference type="InterPro" id="IPR016181">
    <property type="entry name" value="Acyl_CoA_acyltransferase"/>
</dbReference>
<dbReference type="Proteomes" id="UP000572635">
    <property type="component" value="Unassembled WGS sequence"/>
</dbReference>
<sequence length="192" mass="20184">MEITTLTAGEEGRARAVLAEAMSDDPVLTWLFPDPEDRARALPYAMGHFTALAMAAGQVLTAGGDRAASLWIVRGEGDGEPAADDPGGAGAAEALAPHVERLTALDGLLRARRPAAPHLYLSVIGVLPEARGQGLGGAMLARRLSDTALPAYLEASSPRSRALYLRHGFRPHGDPVRLPDGPDVFPMLRPAP</sequence>
<dbReference type="RefSeq" id="WP_184395146.1">
    <property type="nucleotide sequence ID" value="NZ_BAAAJD010000122.1"/>
</dbReference>
<dbReference type="InterPro" id="IPR000182">
    <property type="entry name" value="GNAT_dom"/>
</dbReference>
<dbReference type="PANTHER" id="PTHR42791">
    <property type="entry name" value="GNAT FAMILY ACETYLTRANSFERASE"/>
    <property type="match status" value="1"/>
</dbReference>